<dbReference type="GO" id="GO:0009252">
    <property type="term" value="P:peptidoglycan biosynthetic process"/>
    <property type="evidence" value="ECO:0007669"/>
    <property type="project" value="UniProtKB-UniPathway"/>
</dbReference>
<keyword evidence="24" id="KW-1185">Reference proteome</keyword>
<keyword evidence="9" id="KW-0645">Protease</keyword>
<evidence type="ECO:0000259" key="22">
    <source>
        <dbReference type="SMART" id="SM00936"/>
    </source>
</evidence>
<dbReference type="FunFam" id="3.40.710.10:FF:000001">
    <property type="entry name" value="D-alanyl-D-alanine serine-type carboxypeptidase"/>
    <property type="match status" value="1"/>
</dbReference>
<gene>
    <name evidence="23" type="primary">dacC</name>
    <name evidence="23" type="ORF">NCTC13093_01128</name>
</gene>
<proteinExistence type="inferred from homology"/>
<keyword evidence="8 23" id="KW-0121">Carboxypeptidase</keyword>
<protein>
    <recommendedName>
        <fullName evidence="5">serine-type D-Ala-D-Ala carboxypeptidase</fullName>
        <ecNumber evidence="5">3.4.16.4</ecNumber>
    </recommendedName>
</protein>
<dbReference type="InterPro" id="IPR012338">
    <property type="entry name" value="Beta-lactam/transpept-like"/>
</dbReference>
<dbReference type="GO" id="GO:0008658">
    <property type="term" value="F:penicillin binding"/>
    <property type="evidence" value="ECO:0007669"/>
    <property type="project" value="UniProtKB-ARBA"/>
</dbReference>
<evidence type="ECO:0000256" key="3">
    <source>
        <dbReference type="ARBA" id="ARBA00004752"/>
    </source>
</evidence>
<sequence>MKKMKLIVSAAAMALTLCAPALAQNNIPDPFAAMKKGGAPAAAQTAPSPFENVQNNIVIPEPPTFDAQSWVLMDYATGQVLFEHNGYMKIWPASLTKMMTSYVIGMELKAGRLKLDDMVTITEDAWAKNYTDSSKMFIEVGKQISVDALNKGIIIQSGNDACVAMAIHLAGSEQGFVSVMNNYAKQLGLKSTNFANVHGLFSENNYSTAYDMALLGRALIRDLPEEYAVYAQKEFTFNGIRQVNRNRLLWDKELNVDGIKTGHLSQVGYNLVASAVDGNMRLIGTVIGAKSEAQRASFSRQMLSYGFRYFEHYAPFTPGQNILVRDVILGDRDNVELTVPDNIVITLPKGRQRDVKISYRLSSGRFTAPIAKDQELGVIEFKLDNKVLSRHPLVAKHAVAEGGFFSRMVDKIMLFFSSEG</sequence>
<feature type="active site" evidence="18">
    <location>
        <position position="157"/>
    </location>
</feature>
<keyword evidence="10 21" id="KW-0732">Signal</keyword>
<comment type="similarity">
    <text evidence="4 20">Belongs to the peptidase S11 family.</text>
</comment>
<dbReference type="Pfam" id="PF07943">
    <property type="entry name" value="PBP5_C"/>
    <property type="match status" value="1"/>
</dbReference>
<dbReference type="SUPFAM" id="SSF56601">
    <property type="entry name" value="beta-lactamase/transpeptidase-like"/>
    <property type="match status" value="1"/>
</dbReference>
<accession>A0A2X0VJV1</accession>
<dbReference type="SMART" id="SM00936">
    <property type="entry name" value="PBP5_C"/>
    <property type="match status" value="1"/>
</dbReference>
<dbReference type="InterPro" id="IPR037167">
    <property type="entry name" value="Peptidase_S11_C_sf"/>
</dbReference>
<keyword evidence="15" id="KW-0961">Cell wall biogenesis/degradation</keyword>
<evidence type="ECO:0000256" key="10">
    <source>
        <dbReference type="ARBA" id="ARBA00022729"/>
    </source>
</evidence>
<evidence type="ECO:0000256" key="5">
    <source>
        <dbReference type="ARBA" id="ARBA00012448"/>
    </source>
</evidence>
<dbReference type="Gene3D" id="2.60.410.10">
    <property type="entry name" value="D-Ala-D-Ala carboxypeptidase, C-terminal domain"/>
    <property type="match status" value="1"/>
</dbReference>
<dbReference type="GO" id="GO:0005886">
    <property type="term" value="C:plasma membrane"/>
    <property type="evidence" value="ECO:0007669"/>
    <property type="project" value="UniProtKB-SubCell"/>
</dbReference>
<dbReference type="InterPro" id="IPR015956">
    <property type="entry name" value="Peniciliin-bd_prot_C_sf"/>
</dbReference>
<dbReference type="GO" id="GO:0071555">
    <property type="term" value="P:cell wall organization"/>
    <property type="evidence" value="ECO:0007669"/>
    <property type="project" value="UniProtKB-KW"/>
</dbReference>
<feature type="chain" id="PRO_5015871756" description="serine-type D-Ala-D-Ala carboxypeptidase" evidence="21">
    <location>
        <begin position="24"/>
        <end position="420"/>
    </location>
</feature>
<dbReference type="UniPathway" id="UPA00219"/>
<evidence type="ECO:0000256" key="1">
    <source>
        <dbReference type="ARBA" id="ARBA00003217"/>
    </source>
</evidence>
<comment type="pathway">
    <text evidence="17">Glycan biosynthesis.</text>
</comment>
<evidence type="ECO:0000313" key="23">
    <source>
        <dbReference type="EMBL" id="SPT69748.1"/>
    </source>
</evidence>
<dbReference type="PANTHER" id="PTHR21581:SF6">
    <property type="entry name" value="TRAFFICKING PROTEIN PARTICLE COMPLEX SUBUNIT 12"/>
    <property type="match status" value="1"/>
</dbReference>
<evidence type="ECO:0000256" key="4">
    <source>
        <dbReference type="ARBA" id="ARBA00007164"/>
    </source>
</evidence>
<evidence type="ECO:0000256" key="12">
    <source>
        <dbReference type="ARBA" id="ARBA00022960"/>
    </source>
</evidence>
<comment type="pathway">
    <text evidence="3">Cell wall biogenesis; peptidoglycan biosynthesis.</text>
</comment>
<keyword evidence="6" id="KW-1003">Cell membrane</keyword>
<evidence type="ECO:0000256" key="11">
    <source>
        <dbReference type="ARBA" id="ARBA00022801"/>
    </source>
</evidence>
<organism evidence="23 24">
    <name type="scientific">Anaerobiospirillum thomasii</name>
    <dbReference type="NCBI Taxonomy" id="179995"/>
    <lineage>
        <taxon>Bacteria</taxon>
        <taxon>Pseudomonadati</taxon>
        <taxon>Pseudomonadota</taxon>
        <taxon>Gammaproteobacteria</taxon>
        <taxon>Aeromonadales</taxon>
        <taxon>Succinivibrionaceae</taxon>
        <taxon>Anaerobiospirillum</taxon>
    </lineage>
</organism>
<evidence type="ECO:0000256" key="9">
    <source>
        <dbReference type="ARBA" id="ARBA00022670"/>
    </source>
</evidence>
<comment type="function">
    <text evidence="1">Removes C-terminal D-alanyl residues from sugar-peptide cell wall precursors.</text>
</comment>
<dbReference type="Pfam" id="PF00768">
    <property type="entry name" value="Peptidase_S11"/>
    <property type="match status" value="1"/>
</dbReference>
<evidence type="ECO:0000256" key="15">
    <source>
        <dbReference type="ARBA" id="ARBA00023316"/>
    </source>
</evidence>
<evidence type="ECO:0000256" key="6">
    <source>
        <dbReference type="ARBA" id="ARBA00022475"/>
    </source>
</evidence>
<evidence type="ECO:0000256" key="18">
    <source>
        <dbReference type="PIRSR" id="PIRSR618044-1"/>
    </source>
</evidence>
<name>A0A2X0VJV1_9GAMM</name>
<dbReference type="Proteomes" id="UP000250086">
    <property type="component" value="Unassembled WGS sequence"/>
</dbReference>
<feature type="binding site" evidence="19">
    <location>
        <position position="260"/>
    </location>
    <ligand>
        <name>substrate</name>
    </ligand>
</feature>
<keyword evidence="14" id="KW-0472">Membrane</keyword>
<evidence type="ECO:0000256" key="21">
    <source>
        <dbReference type="SAM" id="SignalP"/>
    </source>
</evidence>
<evidence type="ECO:0000256" key="8">
    <source>
        <dbReference type="ARBA" id="ARBA00022645"/>
    </source>
</evidence>
<evidence type="ECO:0000256" key="13">
    <source>
        <dbReference type="ARBA" id="ARBA00022984"/>
    </source>
</evidence>
<dbReference type="PANTHER" id="PTHR21581">
    <property type="entry name" value="D-ALANYL-D-ALANINE CARBOXYPEPTIDASE"/>
    <property type="match status" value="1"/>
</dbReference>
<evidence type="ECO:0000256" key="17">
    <source>
        <dbReference type="ARBA" id="ARBA00060592"/>
    </source>
</evidence>
<dbReference type="AlphaFoldDB" id="A0A2X0VJV1"/>
<dbReference type="InterPro" id="IPR012907">
    <property type="entry name" value="Peptidase_S11_C"/>
</dbReference>
<feature type="signal peptide" evidence="21">
    <location>
        <begin position="1"/>
        <end position="23"/>
    </location>
</feature>
<evidence type="ECO:0000313" key="24">
    <source>
        <dbReference type="Proteomes" id="UP000250086"/>
    </source>
</evidence>
<keyword evidence="12" id="KW-0133">Cell shape</keyword>
<keyword evidence="7" id="KW-0997">Cell inner membrane</keyword>
<evidence type="ECO:0000256" key="20">
    <source>
        <dbReference type="RuleBase" id="RU004016"/>
    </source>
</evidence>
<dbReference type="InterPro" id="IPR001967">
    <property type="entry name" value="Peptidase_S11_N"/>
</dbReference>
<feature type="active site" description="Proton acceptor" evidence="18">
    <location>
        <position position="97"/>
    </location>
</feature>
<evidence type="ECO:0000256" key="19">
    <source>
        <dbReference type="PIRSR" id="PIRSR618044-2"/>
    </source>
</evidence>
<evidence type="ECO:0000256" key="2">
    <source>
        <dbReference type="ARBA" id="ARBA00004417"/>
    </source>
</evidence>
<dbReference type="Gene3D" id="3.40.710.10">
    <property type="entry name" value="DD-peptidase/beta-lactamase superfamily"/>
    <property type="match status" value="1"/>
</dbReference>
<keyword evidence="13" id="KW-0573">Peptidoglycan synthesis</keyword>
<dbReference type="PRINTS" id="PR00725">
    <property type="entry name" value="DADACBPTASE1"/>
</dbReference>
<feature type="active site" description="Acyl-ester intermediate" evidence="18">
    <location>
        <position position="94"/>
    </location>
</feature>
<dbReference type="GO" id="GO:0008360">
    <property type="term" value="P:regulation of cell shape"/>
    <property type="evidence" value="ECO:0007669"/>
    <property type="project" value="UniProtKB-KW"/>
</dbReference>
<dbReference type="SUPFAM" id="SSF69189">
    <property type="entry name" value="Penicillin-binding protein associated domain"/>
    <property type="match status" value="1"/>
</dbReference>
<dbReference type="InterPro" id="IPR018044">
    <property type="entry name" value="Peptidase_S11"/>
</dbReference>
<dbReference type="GO" id="GO:0006508">
    <property type="term" value="P:proteolysis"/>
    <property type="evidence" value="ECO:0007669"/>
    <property type="project" value="UniProtKB-KW"/>
</dbReference>
<evidence type="ECO:0000256" key="7">
    <source>
        <dbReference type="ARBA" id="ARBA00022519"/>
    </source>
</evidence>
<dbReference type="EMBL" id="UAPV01000001">
    <property type="protein sequence ID" value="SPT69748.1"/>
    <property type="molecule type" value="Genomic_DNA"/>
</dbReference>
<comment type="subcellular location">
    <subcellularLocation>
        <location evidence="2">Cell inner membrane</location>
        <topology evidence="2">Peripheral membrane protein</topology>
    </subcellularLocation>
</comment>
<evidence type="ECO:0000256" key="14">
    <source>
        <dbReference type="ARBA" id="ARBA00023136"/>
    </source>
</evidence>
<comment type="catalytic activity">
    <reaction evidence="16">
        <text>Preferential cleavage: (Ac)2-L-Lys-D-Ala-|-D-Ala. Also transpeptidation of peptidyl-alanyl moieties that are N-acyl substituents of D-alanine.</text>
        <dbReference type="EC" id="3.4.16.4"/>
    </reaction>
</comment>
<dbReference type="EC" id="3.4.16.4" evidence="5"/>
<feature type="domain" description="Peptidase S11 D-Ala-D-Ala carboxypeptidase A C-terminal" evidence="22">
    <location>
        <begin position="310"/>
        <end position="401"/>
    </location>
</feature>
<dbReference type="GO" id="GO:0009002">
    <property type="term" value="F:serine-type D-Ala-D-Ala carboxypeptidase activity"/>
    <property type="evidence" value="ECO:0007669"/>
    <property type="project" value="UniProtKB-EC"/>
</dbReference>
<reference evidence="23 24" key="1">
    <citation type="submission" date="2018-06" db="EMBL/GenBank/DDBJ databases">
        <authorList>
            <consortium name="Pathogen Informatics"/>
            <person name="Doyle S."/>
        </authorList>
    </citation>
    <scope>NUCLEOTIDE SEQUENCE [LARGE SCALE GENOMIC DNA]</scope>
    <source>
        <strain evidence="23 24">NCTC13093</strain>
    </source>
</reference>
<keyword evidence="11 23" id="KW-0378">Hydrolase</keyword>
<evidence type="ECO:0000256" key="16">
    <source>
        <dbReference type="ARBA" id="ARBA00034000"/>
    </source>
</evidence>